<evidence type="ECO:0000256" key="1">
    <source>
        <dbReference type="SAM" id="Phobius"/>
    </source>
</evidence>
<name>A0ABW5SF86_9FLAO</name>
<dbReference type="GO" id="GO:0016757">
    <property type="term" value="F:glycosyltransferase activity"/>
    <property type="evidence" value="ECO:0007669"/>
    <property type="project" value="UniProtKB-KW"/>
</dbReference>
<dbReference type="Pfam" id="PF19868">
    <property type="entry name" value="DUF6341"/>
    <property type="match status" value="1"/>
</dbReference>
<dbReference type="Proteomes" id="UP001597357">
    <property type="component" value="Unassembled WGS sequence"/>
</dbReference>
<keyword evidence="2" id="KW-0808">Transferase</keyword>
<keyword evidence="2" id="KW-0328">Glycosyltransferase</keyword>
<dbReference type="EMBL" id="JBHULZ010000041">
    <property type="protein sequence ID" value="MFD2698183.1"/>
    <property type="molecule type" value="Genomic_DNA"/>
</dbReference>
<sequence length="81" mass="9572">MKDFFQFIASLFEDVLFLPFYALADLELENWFLANGVNWLFMLIAAVAFGYWMMQLKKFNQNDTEDRSVKAHSFLGKDAQY</sequence>
<proteinExistence type="predicted"/>
<evidence type="ECO:0000313" key="3">
    <source>
        <dbReference type="Proteomes" id="UP001597357"/>
    </source>
</evidence>
<organism evidence="2 3">
    <name type="scientific">Mesonia sediminis</name>
    <dbReference type="NCBI Taxonomy" id="1703946"/>
    <lineage>
        <taxon>Bacteria</taxon>
        <taxon>Pseudomonadati</taxon>
        <taxon>Bacteroidota</taxon>
        <taxon>Flavobacteriia</taxon>
        <taxon>Flavobacteriales</taxon>
        <taxon>Flavobacteriaceae</taxon>
        <taxon>Mesonia</taxon>
    </lineage>
</organism>
<dbReference type="RefSeq" id="WP_379047329.1">
    <property type="nucleotide sequence ID" value="NZ_JBHULZ010000041.1"/>
</dbReference>
<reference evidence="3" key="1">
    <citation type="journal article" date="2019" name="Int. J. Syst. Evol. Microbiol.">
        <title>The Global Catalogue of Microorganisms (GCM) 10K type strain sequencing project: providing services to taxonomists for standard genome sequencing and annotation.</title>
        <authorList>
            <consortium name="The Broad Institute Genomics Platform"/>
            <consortium name="The Broad Institute Genome Sequencing Center for Infectious Disease"/>
            <person name="Wu L."/>
            <person name="Ma J."/>
        </authorList>
    </citation>
    <scope>NUCLEOTIDE SEQUENCE [LARGE SCALE GENOMIC DNA]</scope>
    <source>
        <strain evidence="3">KCTC 42255</strain>
    </source>
</reference>
<dbReference type="InterPro" id="IPR045922">
    <property type="entry name" value="DUF6341"/>
</dbReference>
<protein>
    <submittedName>
        <fullName evidence="2">Uracil phosphoribosyltransferase</fullName>
    </submittedName>
</protein>
<gene>
    <name evidence="2" type="ORF">ACFSQ0_09290</name>
</gene>
<keyword evidence="1" id="KW-0812">Transmembrane</keyword>
<keyword evidence="3" id="KW-1185">Reference proteome</keyword>
<keyword evidence="1" id="KW-1133">Transmembrane helix</keyword>
<evidence type="ECO:0000313" key="2">
    <source>
        <dbReference type="EMBL" id="MFD2698183.1"/>
    </source>
</evidence>
<accession>A0ABW5SF86</accession>
<keyword evidence="1" id="KW-0472">Membrane</keyword>
<comment type="caution">
    <text evidence="2">The sequence shown here is derived from an EMBL/GenBank/DDBJ whole genome shotgun (WGS) entry which is preliminary data.</text>
</comment>
<feature type="transmembrane region" description="Helical" evidence="1">
    <location>
        <begin position="36"/>
        <end position="54"/>
    </location>
</feature>